<dbReference type="Proteomes" id="UP001605036">
    <property type="component" value="Unassembled WGS sequence"/>
</dbReference>
<dbReference type="EMBL" id="JBHFFA010000001">
    <property type="protein sequence ID" value="KAL2652829.1"/>
    <property type="molecule type" value="Genomic_DNA"/>
</dbReference>
<sequence>MDAFIRQRKGGNSLVKKRFRTCNDCYKRFARYEGKADEDNDDPNDDDIPGSHYETFKCQHSELVDEIRDIFDVEEMNRNVYARVFVDLEEDTKATQLPAELHLASWGKEHVILDLERSSLYY</sequence>
<organism evidence="1 2">
    <name type="scientific">Riccia fluitans</name>
    <dbReference type="NCBI Taxonomy" id="41844"/>
    <lineage>
        <taxon>Eukaryota</taxon>
        <taxon>Viridiplantae</taxon>
        <taxon>Streptophyta</taxon>
        <taxon>Embryophyta</taxon>
        <taxon>Marchantiophyta</taxon>
        <taxon>Marchantiopsida</taxon>
        <taxon>Marchantiidae</taxon>
        <taxon>Marchantiales</taxon>
        <taxon>Ricciaceae</taxon>
        <taxon>Riccia</taxon>
    </lineage>
</organism>
<dbReference type="AlphaFoldDB" id="A0ABD1ZMZ6"/>
<protein>
    <recommendedName>
        <fullName evidence="3">Transposase</fullName>
    </recommendedName>
</protein>
<reference evidence="1 2" key="1">
    <citation type="submission" date="2024-09" db="EMBL/GenBank/DDBJ databases">
        <title>Chromosome-scale assembly of Riccia fluitans.</title>
        <authorList>
            <person name="Paukszto L."/>
            <person name="Sawicki J."/>
            <person name="Karawczyk K."/>
            <person name="Piernik-Szablinska J."/>
            <person name="Szczecinska M."/>
            <person name="Mazdziarz M."/>
        </authorList>
    </citation>
    <scope>NUCLEOTIDE SEQUENCE [LARGE SCALE GENOMIC DNA]</scope>
    <source>
        <strain evidence="1">Rf_01</strain>
        <tissue evidence="1">Aerial parts of the thallus</tissue>
    </source>
</reference>
<name>A0ABD1ZMZ6_9MARC</name>
<proteinExistence type="predicted"/>
<keyword evidence="2" id="KW-1185">Reference proteome</keyword>
<evidence type="ECO:0000313" key="2">
    <source>
        <dbReference type="Proteomes" id="UP001605036"/>
    </source>
</evidence>
<comment type="caution">
    <text evidence="1">The sequence shown here is derived from an EMBL/GenBank/DDBJ whole genome shotgun (WGS) entry which is preliminary data.</text>
</comment>
<accession>A0ABD1ZMZ6</accession>
<evidence type="ECO:0008006" key="3">
    <source>
        <dbReference type="Google" id="ProtNLM"/>
    </source>
</evidence>
<gene>
    <name evidence="1" type="ORF">R1flu_020957</name>
</gene>
<evidence type="ECO:0000313" key="1">
    <source>
        <dbReference type="EMBL" id="KAL2652829.1"/>
    </source>
</evidence>